<dbReference type="AlphaFoldDB" id="A0AAD9QI66"/>
<evidence type="ECO:0000313" key="3">
    <source>
        <dbReference type="Proteomes" id="UP001249851"/>
    </source>
</evidence>
<keyword evidence="1" id="KW-0175">Coiled coil</keyword>
<keyword evidence="3" id="KW-1185">Reference proteome</keyword>
<protein>
    <submittedName>
        <fullName evidence="2">Uncharacterized protein</fullName>
    </submittedName>
</protein>
<sequence length="322" mass="36726">MTSVTGEELIVIVEEKLDQKLAPFTSTFDELKKTVEADTKELLSLTSKRYDTLLKRLSVCEGENKKLRNENKILQKTLNKLDTSLKSVTKANNDLEQYNRRECVKIRGVPQKPDESTNPIVKLVGKAVGVEIADIDILVSHLIGLTETKIKVDQQPLLNIDLPGYSFFLQPTLSNAGAVISELSTSTADYEALWIEIHNTHTLNILCSIICRHMAYILHPTRITDHSKTLIDHLFFNSWEHFTISGNIDYSTFNPQDMISEFQTINNYWQTVVSSEQDPLSTFISFYNLISTIIDKHIPVKQLSKREQKFLSKPWITSALRK</sequence>
<dbReference type="EMBL" id="JARQWQ010000031">
    <property type="protein sequence ID" value="KAK2561779.1"/>
    <property type="molecule type" value="Genomic_DNA"/>
</dbReference>
<evidence type="ECO:0000313" key="2">
    <source>
        <dbReference type="EMBL" id="KAK2561779.1"/>
    </source>
</evidence>
<accession>A0AAD9QI66</accession>
<proteinExistence type="predicted"/>
<gene>
    <name evidence="2" type="ORF">P5673_015164</name>
</gene>
<reference evidence="2" key="1">
    <citation type="journal article" date="2023" name="G3 (Bethesda)">
        <title>Whole genome assembly and annotation of the endangered Caribbean coral Acropora cervicornis.</title>
        <authorList>
            <person name="Selwyn J.D."/>
            <person name="Vollmer S.V."/>
        </authorList>
    </citation>
    <scope>NUCLEOTIDE SEQUENCE</scope>
    <source>
        <strain evidence="2">K2</strain>
    </source>
</reference>
<comment type="caution">
    <text evidence="2">The sequence shown here is derived from an EMBL/GenBank/DDBJ whole genome shotgun (WGS) entry which is preliminary data.</text>
</comment>
<evidence type="ECO:0000256" key="1">
    <source>
        <dbReference type="SAM" id="Coils"/>
    </source>
</evidence>
<organism evidence="2 3">
    <name type="scientific">Acropora cervicornis</name>
    <name type="common">Staghorn coral</name>
    <dbReference type="NCBI Taxonomy" id="6130"/>
    <lineage>
        <taxon>Eukaryota</taxon>
        <taxon>Metazoa</taxon>
        <taxon>Cnidaria</taxon>
        <taxon>Anthozoa</taxon>
        <taxon>Hexacorallia</taxon>
        <taxon>Scleractinia</taxon>
        <taxon>Astrocoeniina</taxon>
        <taxon>Acroporidae</taxon>
        <taxon>Acropora</taxon>
    </lineage>
</organism>
<name>A0AAD9QI66_ACRCE</name>
<dbReference type="Proteomes" id="UP001249851">
    <property type="component" value="Unassembled WGS sequence"/>
</dbReference>
<reference evidence="2" key="2">
    <citation type="journal article" date="2023" name="Science">
        <title>Genomic signatures of disease resistance in endangered staghorn corals.</title>
        <authorList>
            <person name="Vollmer S.V."/>
            <person name="Selwyn J.D."/>
            <person name="Despard B.A."/>
            <person name="Roesel C.L."/>
        </authorList>
    </citation>
    <scope>NUCLEOTIDE SEQUENCE</scope>
    <source>
        <tissue evidence="2">Whole Organism</tissue>
    </source>
</reference>
<feature type="coiled-coil region" evidence="1">
    <location>
        <begin position="50"/>
        <end position="101"/>
    </location>
</feature>